<evidence type="ECO:0000256" key="1">
    <source>
        <dbReference type="ARBA" id="ARBA00000083"/>
    </source>
</evidence>
<comment type="subunit">
    <text evidence="9">Homodimer.</text>
</comment>
<comment type="pathway">
    <text evidence="3 9">Carbohydrate metabolism; galactose metabolism.</text>
</comment>
<comment type="catalytic activity">
    <reaction evidence="1 9">
        <text>UDP-alpha-D-glucose = UDP-alpha-D-galactose</text>
        <dbReference type="Rhea" id="RHEA:22168"/>
        <dbReference type="ChEBI" id="CHEBI:58885"/>
        <dbReference type="ChEBI" id="CHEBI:66914"/>
        <dbReference type="EC" id="5.1.3.2"/>
    </reaction>
</comment>
<evidence type="ECO:0000313" key="11">
    <source>
        <dbReference type="EMBL" id="AMP08614.1"/>
    </source>
</evidence>
<dbReference type="Proteomes" id="UP000071778">
    <property type="component" value="Chromosome"/>
</dbReference>
<reference evidence="11 12" key="1">
    <citation type="submission" date="2015-11" db="EMBL/GenBank/DDBJ databases">
        <title>Exploring the genomic traits of fungus-feeding bacterial genus Collimonas.</title>
        <authorList>
            <person name="Song C."/>
            <person name="Schmidt R."/>
            <person name="de Jager V."/>
            <person name="Krzyzanowska D."/>
            <person name="Jongedijk E."/>
            <person name="Cankar K."/>
            <person name="Beekwilder J."/>
            <person name="van Veen A."/>
            <person name="de Boer W."/>
            <person name="van Veen J.A."/>
            <person name="Garbeva P."/>
        </authorList>
    </citation>
    <scope>NUCLEOTIDE SEQUENCE [LARGE SCALE GENOMIC DNA]</scope>
    <source>
        <strain evidence="11 12">Ter282</strain>
    </source>
</reference>
<dbReference type="SUPFAM" id="SSF51735">
    <property type="entry name" value="NAD(P)-binding Rossmann-fold domains"/>
    <property type="match status" value="1"/>
</dbReference>
<organism evidence="11 12">
    <name type="scientific">Collimonas arenae</name>
    <dbReference type="NCBI Taxonomy" id="279058"/>
    <lineage>
        <taxon>Bacteria</taxon>
        <taxon>Pseudomonadati</taxon>
        <taxon>Pseudomonadota</taxon>
        <taxon>Betaproteobacteria</taxon>
        <taxon>Burkholderiales</taxon>
        <taxon>Oxalobacteraceae</taxon>
        <taxon>Collimonas</taxon>
    </lineage>
</organism>
<dbReference type="PATRIC" id="fig|279058.18.peg.805"/>
<dbReference type="NCBIfam" id="TIGR01179">
    <property type="entry name" value="galE"/>
    <property type="match status" value="1"/>
</dbReference>
<keyword evidence="12" id="KW-1185">Reference proteome</keyword>
<evidence type="ECO:0000256" key="2">
    <source>
        <dbReference type="ARBA" id="ARBA00001911"/>
    </source>
</evidence>
<name>A0A127QF39_9BURK</name>
<dbReference type="Gene3D" id="3.40.50.720">
    <property type="entry name" value="NAD(P)-binding Rossmann-like Domain"/>
    <property type="match status" value="1"/>
</dbReference>
<gene>
    <name evidence="11" type="primary">galE</name>
    <name evidence="11" type="ORF">CAter282_0811</name>
</gene>
<dbReference type="GO" id="GO:0005829">
    <property type="term" value="C:cytosol"/>
    <property type="evidence" value="ECO:0007669"/>
    <property type="project" value="TreeGrafter"/>
</dbReference>
<sequence>MKKTILLTGATGYIGSHTWCTLIEAGYNVIGLDNLCNSAVGVVDRISQITGSSLNFIEGDVRDKILVDAIFSRNKIDAVIHFAALKAVGDSVATPLAYYDTNLNGLLNICSTMASHAVKTLVFSSSATVYGEPESIPIKENAPLKATNPYGQTKLMSEQMLRDLEHADNEWRVAYLRYFNPVGAHESGLIGESPLGIPNNLMPYVAQVAVGKLEKLRVYGGDYPTRDGTGVRDYIHVMDLAEGHVSALSHLLNRNASNSSSFTINLGSGQGISVLEVIHAYEKASGRPIPYEIVARRPGDVPAYFADPSLAATILAWHATRGIDAICADSWRWQSMNPDGIIDT</sequence>
<dbReference type="EMBL" id="CP013235">
    <property type="protein sequence ID" value="AMP08614.1"/>
    <property type="molecule type" value="Genomic_DNA"/>
</dbReference>
<evidence type="ECO:0000256" key="5">
    <source>
        <dbReference type="ARBA" id="ARBA00013189"/>
    </source>
</evidence>
<comment type="cofactor">
    <cofactor evidence="2 9">
        <name>NAD(+)</name>
        <dbReference type="ChEBI" id="CHEBI:57540"/>
    </cofactor>
</comment>
<evidence type="ECO:0000256" key="9">
    <source>
        <dbReference type="RuleBase" id="RU366046"/>
    </source>
</evidence>
<dbReference type="GO" id="GO:0006012">
    <property type="term" value="P:galactose metabolic process"/>
    <property type="evidence" value="ECO:0007669"/>
    <property type="project" value="UniProtKB-UniPathway"/>
</dbReference>
<keyword evidence="8 9" id="KW-0413">Isomerase</keyword>
<dbReference type="RefSeq" id="WP_061536984.1">
    <property type="nucleotide sequence ID" value="NZ_CP013235.1"/>
</dbReference>
<dbReference type="Pfam" id="PF16363">
    <property type="entry name" value="GDP_Man_Dehyd"/>
    <property type="match status" value="1"/>
</dbReference>
<dbReference type="GO" id="GO:0003978">
    <property type="term" value="F:UDP-glucose 4-epimerase activity"/>
    <property type="evidence" value="ECO:0007669"/>
    <property type="project" value="UniProtKB-UniRule"/>
</dbReference>
<dbReference type="CDD" id="cd05247">
    <property type="entry name" value="UDP_G4E_1_SDR_e"/>
    <property type="match status" value="1"/>
</dbReference>
<comment type="similarity">
    <text evidence="4 9">Belongs to the NAD(P)-dependent epimerase/dehydratase family.</text>
</comment>
<feature type="domain" description="NAD(P)-binding" evidence="10">
    <location>
        <begin position="6"/>
        <end position="328"/>
    </location>
</feature>
<dbReference type="PANTHER" id="PTHR43725">
    <property type="entry name" value="UDP-GLUCOSE 4-EPIMERASE"/>
    <property type="match status" value="1"/>
</dbReference>
<evidence type="ECO:0000256" key="7">
    <source>
        <dbReference type="ARBA" id="ARBA00023027"/>
    </source>
</evidence>
<evidence type="ECO:0000256" key="6">
    <source>
        <dbReference type="ARBA" id="ARBA00018569"/>
    </source>
</evidence>
<dbReference type="Gene3D" id="3.90.25.10">
    <property type="entry name" value="UDP-galactose 4-epimerase, domain 1"/>
    <property type="match status" value="1"/>
</dbReference>
<keyword evidence="7 9" id="KW-0520">NAD</keyword>
<protein>
    <recommendedName>
        <fullName evidence="6 9">UDP-glucose 4-epimerase</fullName>
        <ecNumber evidence="5 9">5.1.3.2</ecNumber>
    </recommendedName>
</protein>
<proteinExistence type="inferred from homology"/>
<evidence type="ECO:0000313" key="12">
    <source>
        <dbReference type="Proteomes" id="UP000071778"/>
    </source>
</evidence>
<dbReference type="AlphaFoldDB" id="A0A127QF39"/>
<evidence type="ECO:0000256" key="4">
    <source>
        <dbReference type="ARBA" id="ARBA00007637"/>
    </source>
</evidence>
<dbReference type="InterPro" id="IPR016040">
    <property type="entry name" value="NAD(P)-bd_dom"/>
</dbReference>
<dbReference type="EC" id="5.1.3.2" evidence="5 9"/>
<accession>A0A127QF39</accession>
<evidence type="ECO:0000259" key="10">
    <source>
        <dbReference type="Pfam" id="PF16363"/>
    </source>
</evidence>
<dbReference type="UniPathway" id="UPA00214"/>
<keyword evidence="9" id="KW-0119">Carbohydrate metabolism</keyword>
<dbReference type="InterPro" id="IPR036291">
    <property type="entry name" value="NAD(P)-bd_dom_sf"/>
</dbReference>
<dbReference type="PANTHER" id="PTHR43725:SF47">
    <property type="entry name" value="UDP-GLUCOSE 4-EPIMERASE"/>
    <property type="match status" value="1"/>
</dbReference>
<dbReference type="InterPro" id="IPR005886">
    <property type="entry name" value="UDP_G4E"/>
</dbReference>
<dbReference type="NCBIfam" id="NF007956">
    <property type="entry name" value="PRK10675.1"/>
    <property type="match status" value="1"/>
</dbReference>
<evidence type="ECO:0000256" key="8">
    <source>
        <dbReference type="ARBA" id="ARBA00023235"/>
    </source>
</evidence>
<evidence type="ECO:0000256" key="3">
    <source>
        <dbReference type="ARBA" id="ARBA00004947"/>
    </source>
</evidence>